<proteinExistence type="predicted"/>
<gene>
    <name evidence="2" type="ORF">OS493_019120</name>
</gene>
<evidence type="ECO:0000256" key="1">
    <source>
        <dbReference type="SAM" id="Phobius"/>
    </source>
</evidence>
<dbReference type="AlphaFoldDB" id="A0A9W9YPK0"/>
<keyword evidence="3" id="KW-1185">Reference proteome</keyword>
<dbReference type="Proteomes" id="UP001163046">
    <property type="component" value="Unassembled WGS sequence"/>
</dbReference>
<keyword evidence="1" id="KW-1133">Transmembrane helix</keyword>
<sequence length="113" mass="13092">MSGTINNIPITNKIARKKEKEVMLLLLLFNFVTVVAPCFLSVLEERERVCRLFYFVISFVDGTGILAERTTSLMPQDMSGVLYNVRNICTELLVILCGRINYQHHQRNMVIYY</sequence>
<dbReference type="EMBL" id="MU827312">
    <property type="protein sequence ID" value="KAJ7360030.1"/>
    <property type="molecule type" value="Genomic_DNA"/>
</dbReference>
<evidence type="ECO:0000313" key="3">
    <source>
        <dbReference type="Proteomes" id="UP001163046"/>
    </source>
</evidence>
<feature type="transmembrane region" description="Helical" evidence="1">
    <location>
        <begin position="22"/>
        <end position="43"/>
    </location>
</feature>
<protein>
    <submittedName>
        <fullName evidence="2">Uncharacterized protein</fullName>
    </submittedName>
</protein>
<keyword evidence="1" id="KW-0472">Membrane</keyword>
<keyword evidence="1" id="KW-0812">Transmembrane</keyword>
<comment type="caution">
    <text evidence="2">The sequence shown here is derived from an EMBL/GenBank/DDBJ whole genome shotgun (WGS) entry which is preliminary data.</text>
</comment>
<evidence type="ECO:0000313" key="2">
    <source>
        <dbReference type="EMBL" id="KAJ7360030.1"/>
    </source>
</evidence>
<name>A0A9W9YPK0_9CNID</name>
<organism evidence="2 3">
    <name type="scientific">Desmophyllum pertusum</name>
    <dbReference type="NCBI Taxonomy" id="174260"/>
    <lineage>
        <taxon>Eukaryota</taxon>
        <taxon>Metazoa</taxon>
        <taxon>Cnidaria</taxon>
        <taxon>Anthozoa</taxon>
        <taxon>Hexacorallia</taxon>
        <taxon>Scleractinia</taxon>
        <taxon>Caryophylliina</taxon>
        <taxon>Caryophylliidae</taxon>
        <taxon>Desmophyllum</taxon>
    </lineage>
</organism>
<reference evidence="2" key="1">
    <citation type="submission" date="2023-01" db="EMBL/GenBank/DDBJ databases">
        <title>Genome assembly of the deep-sea coral Lophelia pertusa.</title>
        <authorList>
            <person name="Herrera S."/>
            <person name="Cordes E."/>
        </authorList>
    </citation>
    <scope>NUCLEOTIDE SEQUENCE</scope>
    <source>
        <strain evidence="2">USNM1676648</strain>
        <tissue evidence="2">Polyp</tissue>
    </source>
</reference>
<accession>A0A9W9YPK0</accession>